<keyword evidence="2 4" id="KW-0689">Ribosomal protein</keyword>
<dbReference type="NCBIfam" id="NF004363">
    <property type="entry name" value="PRK05738.2-4"/>
    <property type="match status" value="1"/>
</dbReference>
<dbReference type="GO" id="GO:0006412">
    <property type="term" value="P:translation"/>
    <property type="evidence" value="ECO:0007669"/>
    <property type="project" value="UniProtKB-UniRule"/>
</dbReference>
<comment type="caution">
    <text evidence="5">The sequence shown here is derived from an EMBL/GenBank/DDBJ whole genome shotgun (WGS) entry which is preliminary data.</text>
</comment>
<keyword evidence="4" id="KW-0699">rRNA-binding</keyword>
<evidence type="ECO:0000313" key="5">
    <source>
        <dbReference type="EMBL" id="PIQ74661.1"/>
    </source>
</evidence>
<dbReference type="SUPFAM" id="SSF54189">
    <property type="entry name" value="Ribosomal proteins S24e, L23 and L15e"/>
    <property type="match status" value="1"/>
</dbReference>
<comment type="subunit">
    <text evidence="4">Part of the 50S ribosomal subunit. Contacts protein L29, and trigger factor when it is bound to the ribosome.</text>
</comment>
<keyword evidence="4" id="KW-0694">RNA-binding</keyword>
<gene>
    <name evidence="4 5" type="primary">rplW</name>
    <name evidence="5" type="ORF">COV85_00910</name>
</gene>
<evidence type="ECO:0000256" key="3">
    <source>
        <dbReference type="ARBA" id="ARBA00023274"/>
    </source>
</evidence>
<dbReference type="InterPro" id="IPR012677">
    <property type="entry name" value="Nucleotide-bd_a/b_plait_sf"/>
</dbReference>
<dbReference type="Gene3D" id="3.30.70.330">
    <property type="match status" value="1"/>
</dbReference>
<evidence type="ECO:0000313" key="6">
    <source>
        <dbReference type="Proteomes" id="UP000231550"/>
    </source>
</evidence>
<protein>
    <recommendedName>
        <fullName evidence="4">Large ribosomal subunit protein uL23</fullName>
    </recommendedName>
</protein>
<dbReference type="EMBL" id="PCVN01000027">
    <property type="protein sequence ID" value="PIQ74661.1"/>
    <property type="molecule type" value="Genomic_DNA"/>
</dbReference>
<comment type="similarity">
    <text evidence="1 4">Belongs to the universal ribosomal protein uL23 family.</text>
</comment>
<evidence type="ECO:0000256" key="2">
    <source>
        <dbReference type="ARBA" id="ARBA00022980"/>
    </source>
</evidence>
<accession>A0A2H0KR73</accession>
<name>A0A2H0KR73_9BACT</name>
<dbReference type="InterPro" id="IPR013025">
    <property type="entry name" value="Ribosomal_uL23-like"/>
</dbReference>
<keyword evidence="3 4" id="KW-0687">Ribonucleoprotein</keyword>
<dbReference type="Pfam" id="PF00276">
    <property type="entry name" value="Ribosomal_L23"/>
    <property type="match status" value="1"/>
</dbReference>
<dbReference type="GO" id="GO:0005840">
    <property type="term" value="C:ribosome"/>
    <property type="evidence" value="ECO:0007669"/>
    <property type="project" value="UniProtKB-KW"/>
</dbReference>
<reference evidence="5 6" key="1">
    <citation type="submission" date="2017-09" db="EMBL/GenBank/DDBJ databases">
        <title>Depth-based differentiation of microbial function through sediment-hosted aquifers and enrichment of novel symbionts in the deep terrestrial subsurface.</title>
        <authorList>
            <person name="Probst A.J."/>
            <person name="Ladd B."/>
            <person name="Jarett J.K."/>
            <person name="Geller-Mcgrath D.E."/>
            <person name="Sieber C.M."/>
            <person name="Emerson J.B."/>
            <person name="Anantharaman K."/>
            <person name="Thomas B.C."/>
            <person name="Malmstrom R."/>
            <person name="Stieglmeier M."/>
            <person name="Klingl A."/>
            <person name="Woyke T."/>
            <person name="Ryan C.M."/>
            <person name="Banfield J.F."/>
        </authorList>
    </citation>
    <scope>NUCLEOTIDE SEQUENCE [LARGE SCALE GENOMIC DNA]</scope>
    <source>
        <strain evidence="5">CG11_big_fil_rev_8_21_14_0_20_44_10</strain>
    </source>
</reference>
<evidence type="ECO:0000256" key="4">
    <source>
        <dbReference type="HAMAP-Rule" id="MF_01369"/>
    </source>
</evidence>
<evidence type="ECO:0000256" key="1">
    <source>
        <dbReference type="ARBA" id="ARBA00006700"/>
    </source>
</evidence>
<sequence length="108" mass="12201">MFKEPESKKPLKKEFSHAAYRFLRSSHITEKAVGLGVQNKYVFRVNPETGGVEAKKAIQELYGVKVENVNIIKIPRKKRRVGKSEGFKPGFKKVIVTLKEGDKIESGV</sequence>
<dbReference type="InterPro" id="IPR012678">
    <property type="entry name" value="Ribosomal_uL23/eL15/eS24_sf"/>
</dbReference>
<dbReference type="AlphaFoldDB" id="A0A2H0KR73"/>
<proteinExistence type="inferred from homology"/>
<comment type="function">
    <text evidence="4">One of the early assembly proteins it binds 23S rRNA. One of the proteins that surrounds the polypeptide exit tunnel on the outside of the ribosome. Forms the main docking site for trigger factor binding to the ribosome.</text>
</comment>
<dbReference type="Proteomes" id="UP000231550">
    <property type="component" value="Unassembled WGS sequence"/>
</dbReference>
<organism evidence="5 6">
    <name type="scientific">Candidatus Portnoybacteria bacterium CG11_big_fil_rev_8_21_14_0_20_44_10</name>
    <dbReference type="NCBI Taxonomy" id="1974818"/>
    <lineage>
        <taxon>Bacteria</taxon>
        <taxon>Candidatus Portnoyibacteriota</taxon>
    </lineage>
</organism>
<dbReference type="GO" id="GO:1990904">
    <property type="term" value="C:ribonucleoprotein complex"/>
    <property type="evidence" value="ECO:0007669"/>
    <property type="project" value="UniProtKB-KW"/>
</dbReference>
<dbReference type="GO" id="GO:0003735">
    <property type="term" value="F:structural constituent of ribosome"/>
    <property type="evidence" value="ECO:0007669"/>
    <property type="project" value="InterPro"/>
</dbReference>
<dbReference type="HAMAP" id="MF_01369_B">
    <property type="entry name" value="Ribosomal_uL23_B"/>
    <property type="match status" value="1"/>
</dbReference>
<dbReference type="GO" id="GO:0019843">
    <property type="term" value="F:rRNA binding"/>
    <property type="evidence" value="ECO:0007669"/>
    <property type="project" value="UniProtKB-UniRule"/>
</dbReference>